<evidence type="ECO:0000256" key="7">
    <source>
        <dbReference type="ARBA" id="ARBA00022723"/>
    </source>
</evidence>
<feature type="transmembrane region" description="Helical" evidence="15">
    <location>
        <begin position="337"/>
        <end position="358"/>
    </location>
</feature>
<dbReference type="EMBL" id="HBDX01003227">
    <property type="protein sequence ID" value="CAD8222076.1"/>
    <property type="molecule type" value="Transcribed_RNA"/>
</dbReference>
<keyword evidence="7" id="KW-0479">Metal-binding</keyword>
<evidence type="ECO:0000256" key="4">
    <source>
        <dbReference type="ARBA" id="ARBA00012483"/>
    </source>
</evidence>
<evidence type="ECO:0000256" key="1">
    <source>
        <dbReference type="ARBA" id="ARBA00000900"/>
    </source>
</evidence>
<comment type="catalytic activity">
    <reaction evidence="1">
        <text>S-ubiquitinyl-[E2 ubiquitin-conjugating enzyme]-L-cysteine + [acceptor protein]-L-lysine = [E2 ubiquitin-conjugating enzyme]-L-cysteine + N(6)-ubiquitinyl-[acceptor protein]-L-lysine.</text>
        <dbReference type="EC" id="2.3.2.27"/>
    </reaction>
</comment>
<comment type="subcellular location">
    <subcellularLocation>
        <location evidence="2">Endomembrane system</location>
        <topology evidence="2">Multi-pass membrane protein</topology>
    </subcellularLocation>
</comment>
<name>A0A7R9T1P7_9CHLO</name>
<keyword evidence="8" id="KW-0732">Signal</keyword>
<feature type="domain" description="RING-type" evidence="16">
    <location>
        <begin position="542"/>
        <end position="585"/>
    </location>
</feature>
<dbReference type="Pfam" id="PF13639">
    <property type="entry name" value="zf-RING_2"/>
    <property type="match status" value="1"/>
</dbReference>
<keyword evidence="10" id="KW-0833">Ubl conjugation pathway</keyword>
<dbReference type="InterPro" id="IPR001841">
    <property type="entry name" value="Znf_RING"/>
</dbReference>
<feature type="transmembrane region" description="Helical" evidence="15">
    <location>
        <begin position="385"/>
        <end position="413"/>
    </location>
</feature>
<feature type="transmembrane region" description="Helical" evidence="15">
    <location>
        <begin position="273"/>
        <end position="290"/>
    </location>
</feature>
<keyword evidence="5" id="KW-0808">Transferase</keyword>
<evidence type="ECO:0000256" key="6">
    <source>
        <dbReference type="ARBA" id="ARBA00022692"/>
    </source>
</evidence>
<dbReference type="InterPro" id="IPR013083">
    <property type="entry name" value="Znf_RING/FYVE/PHD"/>
</dbReference>
<evidence type="ECO:0000256" key="5">
    <source>
        <dbReference type="ARBA" id="ARBA00022679"/>
    </source>
</evidence>
<evidence type="ECO:0000256" key="12">
    <source>
        <dbReference type="ARBA" id="ARBA00022989"/>
    </source>
</evidence>
<dbReference type="Gene3D" id="3.30.40.10">
    <property type="entry name" value="Zinc/RING finger domain, C3HC4 (zinc finger)"/>
    <property type="match status" value="1"/>
</dbReference>
<dbReference type="GO" id="GO:0012505">
    <property type="term" value="C:endomembrane system"/>
    <property type="evidence" value="ECO:0007669"/>
    <property type="project" value="UniProtKB-SubCell"/>
</dbReference>
<proteinExistence type="predicted"/>
<evidence type="ECO:0000256" key="9">
    <source>
        <dbReference type="ARBA" id="ARBA00022771"/>
    </source>
</evidence>
<evidence type="ECO:0000259" key="16">
    <source>
        <dbReference type="PROSITE" id="PS50089"/>
    </source>
</evidence>
<gene>
    <name evidence="17" type="ORF">OLUC0939_LOCUS2799</name>
</gene>
<sequence length="591" mass="65837">MAAKAPVAYPRALRGSFRGEWWLDGASASAATTLTRDGWRRGTCALTLRTTFDADARVHGVVADATFRESEYIGKGDAHVPLEGVYAETTGGLYAHGAAKTTKDMLSARNASDRGTWREMSAYRASVRAVANDILEGMVGGSETAEGRNPALGARDSYRRDSGVARAGKSARAMFVGAHDAGVYPMVCQFKLHAYVTPGSYSLADTTQKRDATAFDDVDVLEAQVEDMRPLEFADMAEKTSLVGKFVSENCGLTVHVALESQKLEHWYRQARLYSYAMIAAALAQGYVLGQQIEVGSTQAAMMRMSLASIGMRSVVDSYLCLAHLTGGILVDDLFMPLALVALCYFVLFSILEMRLLIAAWRARTPDITNWIELRVNLGAMYSRFYAGFISGLFAMYWLSDRFIIFLLLANSYWVPQIVHNAYHNHRQALKPWYVVTTSFMRLSAPLYVLGCPSNFLKIRPNYFHCAVMVAWTTAQTAMLLAQYYINPRYGFPIGIFPEVYDYHRKVSEEVLAQCGVVDEDEDDEARERDVEMGDVAAGPDCVICMNPVKFRAVHDRMVTPCNHFFHTKCLMRWMDIKQECPTCRGALPPM</sequence>
<dbReference type="EC" id="2.3.2.27" evidence="4"/>
<dbReference type="GO" id="GO:0008270">
    <property type="term" value="F:zinc ion binding"/>
    <property type="evidence" value="ECO:0007669"/>
    <property type="project" value="UniProtKB-KW"/>
</dbReference>
<keyword evidence="12 15" id="KW-1133">Transmembrane helix</keyword>
<evidence type="ECO:0000256" key="11">
    <source>
        <dbReference type="ARBA" id="ARBA00022833"/>
    </source>
</evidence>
<evidence type="ECO:0000313" key="17">
    <source>
        <dbReference type="EMBL" id="CAD8222076.1"/>
    </source>
</evidence>
<evidence type="ECO:0000256" key="10">
    <source>
        <dbReference type="ARBA" id="ARBA00022786"/>
    </source>
</evidence>
<evidence type="ECO:0000256" key="14">
    <source>
        <dbReference type="PROSITE-ProRule" id="PRU00175"/>
    </source>
</evidence>
<dbReference type="PANTHER" id="PTHR22763">
    <property type="entry name" value="RING ZINC FINGER PROTEIN"/>
    <property type="match status" value="1"/>
</dbReference>
<dbReference type="SUPFAM" id="SSF57850">
    <property type="entry name" value="RING/U-box"/>
    <property type="match status" value="1"/>
</dbReference>
<evidence type="ECO:0000256" key="3">
    <source>
        <dbReference type="ARBA" id="ARBA00004906"/>
    </source>
</evidence>
<evidence type="ECO:0000256" key="2">
    <source>
        <dbReference type="ARBA" id="ARBA00004127"/>
    </source>
</evidence>
<dbReference type="GO" id="GO:0043161">
    <property type="term" value="P:proteasome-mediated ubiquitin-dependent protein catabolic process"/>
    <property type="evidence" value="ECO:0007669"/>
    <property type="project" value="TreeGrafter"/>
</dbReference>
<evidence type="ECO:0000256" key="13">
    <source>
        <dbReference type="ARBA" id="ARBA00023136"/>
    </source>
</evidence>
<evidence type="ECO:0000256" key="8">
    <source>
        <dbReference type="ARBA" id="ARBA00022729"/>
    </source>
</evidence>
<dbReference type="PROSITE" id="PS50089">
    <property type="entry name" value="ZF_RING_2"/>
    <property type="match status" value="1"/>
</dbReference>
<keyword evidence="9 14" id="KW-0863">Zinc-finger</keyword>
<dbReference type="AlphaFoldDB" id="A0A7R9T1P7"/>
<dbReference type="SMART" id="SM00744">
    <property type="entry name" value="RINGv"/>
    <property type="match status" value="1"/>
</dbReference>
<keyword evidence="6 15" id="KW-0812">Transmembrane</keyword>
<dbReference type="Pfam" id="PF11145">
    <property type="entry name" value="DUF2921"/>
    <property type="match status" value="1"/>
</dbReference>
<keyword evidence="11" id="KW-0862">Zinc</keyword>
<dbReference type="GO" id="GO:0061630">
    <property type="term" value="F:ubiquitin protein ligase activity"/>
    <property type="evidence" value="ECO:0007669"/>
    <property type="project" value="UniProtKB-EC"/>
</dbReference>
<dbReference type="InterPro" id="IPR021319">
    <property type="entry name" value="DUF2921"/>
</dbReference>
<evidence type="ECO:0000256" key="15">
    <source>
        <dbReference type="SAM" id="Phobius"/>
    </source>
</evidence>
<comment type="pathway">
    <text evidence="3">Protein modification; protein ubiquitination.</text>
</comment>
<dbReference type="InterPro" id="IPR011016">
    <property type="entry name" value="Znf_RING-CH"/>
</dbReference>
<dbReference type="SMART" id="SM00184">
    <property type="entry name" value="RING"/>
    <property type="match status" value="1"/>
</dbReference>
<dbReference type="PANTHER" id="PTHR22763:SF162">
    <property type="entry name" value="TRANSMEMBRANE E3 UBIQUITIN-PROTEIN LIGASE 1"/>
    <property type="match status" value="1"/>
</dbReference>
<dbReference type="InterPro" id="IPR050731">
    <property type="entry name" value="HRD1_E3_ubiq-ligases"/>
</dbReference>
<reference evidence="17" key="1">
    <citation type="submission" date="2021-01" db="EMBL/GenBank/DDBJ databases">
        <authorList>
            <person name="Corre E."/>
            <person name="Pelletier E."/>
            <person name="Niang G."/>
            <person name="Scheremetjew M."/>
            <person name="Finn R."/>
            <person name="Kale V."/>
            <person name="Holt S."/>
            <person name="Cochrane G."/>
            <person name="Meng A."/>
            <person name="Brown T."/>
            <person name="Cohen L."/>
        </authorList>
    </citation>
    <scope>NUCLEOTIDE SEQUENCE</scope>
    <source>
        <strain evidence="17">Clade-A-BCC118000</strain>
    </source>
</reference>
<keyword evidence="13 15" id="KW-0472">Membrane</keyword>
<organism evidence="17">
    <name type="scientific">Ostreococcus sp. 'lucimarinus'</name>
    <dbReference type="NCBI Taxonomy" id="242159"/>
    <lineage>
        <taxon>Eukaryota</taxon>
        <taxon>Viridiplantae</taxon>
        <taxon>Chlorophyta</taxon>
        <taxon>Mamiellophyceae</taxon>
        <taxon>Mamiellales</taxon>
        <taxon>Bathycoccaceae</taxon>
        <taxon>Ostreococcus</taxon>
    </lineage>
</organism>
<protein>
    <recommendedName>
        <fullName evidence="4">RING-type E3 ubiquitin transferase</fullName>
        <ecNumber evidence="4">2.3.2.27</ecNumber>
    </recommendedName>
</protein>
<accession>A0A7R9T1P7</accession>